<protein>
    <submittedName>
        <fullName evidence="1">Uncharacterized protein</fullName>
    </submittedName>
</protein>
<sequence>MTAGFTCPLQLNTKRQKIRDFSFILENHYTPSI</sequence>
<proteinExistence type="predicted"/>
<name>A0A0E9RQP6_ANGAN</name>
<dbReference type="EMBL" id="GBXM01077086">
    <property type="protein sequence ID" value="JAH31491.1"/>
    <property type="molecule type" value="Transcribed_RNA"/>
</dbReference>
<reference evidence="1" key="2">
    <citation type="journal article" date="2015" name="Fish Shellfish Immunol.">
        <title>Early steps in the European eel (Anguilla anguilla)-Vibrio vulnificus interaction in the gills: Role of the RtxA13 toxin.</title>
        <authorList>
            <person name="Callol A."/>
            <person name="Pajuelo D."/>
            <person name="Ebbesson L."/>
            <person name="Teles M."/>
            <person name="MacKenzie S."/>
            <person name="Amaro C."/>
        </authorList>
    </citation>
    <scope>NUCLEOTIDE SEQUENCE</scope>
</reference>
<organism evidence="1">
    <name type="scientific">Anguilla anguilla</name>
    <name type="common">European freshwater eel</name>
    <name type="synonym">Muraena anguilla</name>
    <dbReference type="NCBI Taxonomy" id="7936"/>
    <lineage>
        <taxon>Eukaryota</taxon>
        <taxon>Metazoa</taxon>
        <taxon>Chordata</taxon>
        <taxon>Craniata</taxon>
        <taxon>Vertebrata</taxon>
        <taxon>Euteleostomi</taxon>
        <taxon>Actinopterygii</taxon>
        <taxon>Neopterygii</taxon>
        <taxon>Teleostei</taxon>
        <taxon>Anguilliformes</taxon>
        <taxon>Anguillidae</taxon>
        <taxon>Anguilla</taxon>
    </lineage>
</organism>
<evidence type="ECO:0000313" key="1">
    <source>
        <dbReference type="EMBL" id="JAH31491.1"/>
    </source>
</evidence>
<reference evidence="1" key="1">
    <citation type="submission" date="2014-11" db="EMBL/GenBank/DDBJ databases">
        <authorList>
            <person name="Amaro Gonzalez C."/>
        </authorList>
    </citation>
    <scope>NUCLEOTIDE SEQUENCE</scope>
</reference>
<dbReference type="AlphaFoldDB" id="A0A0E9RQP6"/>
<accession>A0A0E9RQP6</accession>